<dbReference type="GO" id="GO:0009809">
    <property type="term" value="P:lignin biosynthetic process"/>
    <property type="evidence" value="ECO:0007669"/>
    <property type="project" value="UniProtKB-KW"/>
</dbReference>
<comment type="pathway">
    <text evidence="1">Aromatic compound metabolism; phenylpropanoid biosynthesis.</text>
</comment>
<sequence>MRSTSPQTIDSTPMSHPQQEEEEELGKQAIRLANVVILPMVLKSALELNVIDIIWGAGDGESLSPSDIAAQLPTKNSNAPAVLDRMLRLLASHSILKCSARTGSDGQVERLYSAGPICKFLVKDQNGGTRSVGPLFLLHHDKVFMESWFHLNDAILEGGIPFNRAYGMTAFEYPETDERFNRVFNQAMSNHTTLILKKILDVYRGFEGINVLVDVGGGIGVTLNLITNKYPHIKGINFDLPHVLADAPSYPGVEPVGGDMFKSVPQGDAIFMKWILHDWSDEHCLTLLKNCCKSLPSSGKVIFVESILPEVPDSTVTSNIVCEQDLLMFTQNPGGKERTKKEYEALALKSGFSRLEVVCSAYNSWVTEFHK</sequence>
<dbReference type="STRING" id="74649.A0A2P6PXA6"/>
<protein>
    <recommendedName>
        <fullName evidence="6">caffeate O-methyltransferase</fullName>
        <ecNumber evidence="6">2.1.1.68</ecNumber>
    </recommendedName>
</protein>
<keyword evidence="13" id="KW-1185">Reference proteome</keyword>
<dbReference type="Gramene" id="PRQ26570">
    <property type="protein sequence ID" value="PRQ26570"/>
    <property type="gene ID" value="RchiOBHm_Chr6g0296031"/>
</dbReference>
<dbReference type="PROSITE" id="PS51683">
    <property type="entry name" value="SAM_OMT_II"/>
    <property type="match status" value="1"/>
</dbReference>
<keyword evidence="2 12" id="KW-0489">Methyltransferase</keyword>
<dbReference type="InterPro" id="IPR016461">
    <property type="entry name" value="COMT-like"/>
</dbReference>
<evidence type="ECO:0000259" key="11">
    <source>
        <dbReference type="Pfam" id="PF08100"/>
    </source>
</evidence>
<feature type="domain" description="O-methyltransferase dimerisation" evidence="11">
    <location>
        <begin position="31"/>
        <end position="124"/>
    </location>
</feature>
<dbReference type="InterPro" id="IPR036388">
    <property type="entry name" value="WH-like_DNA-bd_sf"/>
</dbReference>
<proteinExistence type="predicted"/>
<evidence type="ECO:0000256" key="6">
    <source>
        <dbReference type="ARBA" id="ARBA00039011"/>
    </source>
</evidence>
<dbReference type="FunFam" id="1.10.10.10:FF:000357">
    <property type="entry name" value="Caffeic acid 3-O-methyltransferase"/>
    <property type="match status" value="1"/>
</dbReference>
<evidence type="ECO:0000256" key="4">
    <source>
        <dbReference type="ARBA" id="ARBA00022691"/>
    </source>
</evidence>
<feature type="compositionally biased region" description="Polar residues" evidence="9">
    <location>
        <begin position="1"/>
        <end position="17"/>
    </location>
</feature>
<feature type="active site" description="Proton acceptor" evidence="8">
    <location>
        <position position="277"/>
    </location>
</feature>
<evidence type="ECO:0000313" key="13">
    <source>
        <dbReference type="Proteomes" id="UP000238479"/>
    </source>
</evidence>
<evidence type="ECO:0000256" key="5">
    <source>
        <dbReference type="ARBA" id="ARBA00022733"/>
    </source>
</evidence>
<dbReference type="GO" id="GO:0047763">
    <property type="term" value="F:caffeate O-methyltransferase activity"/>
    <property type="evidence" value="ECO:0007669"/>
    <property type="project" value="UniProtKB-EC"/>
</dbReference>
<dbReference type="Gene3D" id="3.40.50.150">
    <property type="entry name" value="Vaccinia Virus protein VP39"/>
    <property type="match status" value="1"/>
</dbReference>
<dbReference type="FunFam" id="3.40.50.150:FF:000061">
    <property type="entry name" value="Caffeic acid O-methyltransferase"/>
    <property type="match status" value="1"/>
</dbReference>
<evidence type="ECO:0000256" key="8">
    <source>
        <dbReference type="PIRSR" id="PIRSR005739-1"/>
    </source>
</evidence>
<dbReference type="PIRSF" id="PIRSF005739">
    <property type="entry name" value="O-mtase"/>
    <property type="match status" value="1"/>
</dbReference>
<dbReference type="EC" id="2.1.1.68" evidence="6"/>
<dbReference type="InterPro" id="IPR036390">
    <property type="entry name" value="WH_DNA-bd_sf"/>
</dbReference>
<dbReference type="Pfam" id="PF08100">
    <property type="entry name" value="Dimerisation"/>
    <property type="match status" value="1"/>
</dbReference>
<dbReference type="Proteomes" id="UP000238479">
    <property type="component" value="Chromosome 6"/>
</dbReference>
<comment type="function">
    <text evidence="7">Catalyzes the conversion of caffeic acid to ferulic acid and of 5-hydroxyferulic acid to sinapic acid. The resulting products may subsequently be converted to the corresponding alcohols that are incorporated into lignins.</text>
</comment>
<dbReference type="AlphaFoldDB" id="A0A2P6PXA6"/>
<dbReference type="SUPFAM" id="SSF53335">
    <property type="entry name" value="S-adenosyl-L-methionine-dependent methyltransferases"/>
    <property type="match status" value="1"/>
</dbReference>
<gene>
    <name evidence="12" type="ORF">RchiOBHm_Chr6g0296031</name>
</gene>
<dbReference type="EMBL" id="PDCK01000044">
    <property type="protein sequence ID" value="PRQ26570.1"/>
    <property type="molecule type" value="Genomic_DNA"/>
</dbReference>
<evidence type="ECO:0000256" key="2">
    <source>
        <dbReference type="ARBA" id="ARBA00022603"/>
    </source>
</evidence>
<keyword evidence="4" id="KW-0949">S-adenosyl-L-methionine</keyword>
<comment type="caution">
    <text evidence="12">The sequence shown here is derived from an EMBL/GenBank/DDBJ whole genome shotgun (WGS) entry which is preliminary data.</text>
</comment>
<evidence type="ECO:0000256" key="3">
    <source>
        <dbReference type="ARBA" id="ARBA00022679"/>
    </source>
</evidence>
<dbReference type="OrthoDB" id="1606438at2759"/>
<dbReference type="OMA" id="IKETGPQ"/>
<evidence type="ECO:0000256" key="9">
    <source>
        <dbReference type="SAM" id="MobiDB-lite"/>
    </source>
</evidence>
<dbReference type="InterPro" id="IPR012967">
    <property type="entry name" value="COMT_dimerisation"/>
</dbReference>
<dbReference type="PANTHER" id="PTHR11746">
    <property type="entry name" value="O-METHYLTRANSFERASE"/>
    <property type="match status" value="1"/>
</dbReference>
<dbReference type="Gene3D" id="1.10.10.10">
    <property type="entry name" value="Winged helix-like DNA-binding domain superfamily/Winged helix DNA-binding domain"/>
    <property type="match status" value="1"/>
</dbReference>
<keyword evidence="5" id="KW-0438">Lignin biosynthesis</keyword>
<reference evidence="12 13" key="1">
    <citation type="journal article" date="2018" name="Nat. Genet.">
        <title>The Rosa genome provides new insights in the design of modern roses.</title>
        <authorList>
            <person name="Bendahmane M."/>
        </authorList>
    </citation>
    <scope>NUCLEOTIDE SEQUENCE [LARGE SCALE GENOMIC DNA]</scope>
    <source>
        <strain evidence="13">cv. Old Blush</strain>
    </source>
</reference>
<evidence type="ECO:0000256" key="7">
    <source>
        <dbReference type="ARBA" id="ARBA00045231"/>
    </source>
</evidence>
<feature type="domain" description="O-methyltransferase C-terminal" evidence="10">
    <location>
        <begin position="148"/>
        <end position="353"/>
    </location>
</feature>
<dbReference type="GO" id="GO:0046983">
    <property type="term" value="F:protein dimerization activity"/>
    <property type="evidence" value="ECO:0007669"/>
    <property type="project" value="InterPro"/>
</dbReference>
<dbReference type="InterPro" id="IPR029063">
    <property type="entry name" value="SAM-dependent_MTases_sf"/>
</dbReference>
<keyword evidence="3 12" id="KW-0808">Transferase</keyword>
<dbReference type="Pfam" id="PF00891">
    <property type="entry name" value="Methyltransf_2"/>
    <property type="match status" value="1"/>
</dbReference>
<evidence type="ECO:0000256" key="1">
    <source>
        <dbReference type="ARBA" id="ARBA00004928"/>
    </source>
</evidence>
<organism evidence="12 13">
    <name type="scientific">Rosa chinensis</name>
    <name type="common">China rose</name>
    <dbReference type="NCBI Taxonomy" id="74649"/>
    <lineage>
        <taxon>Eukaryota</taxon>
        <taxon>Viridiplantae</taxon>
        <taxon>Streptophyta</taxon>
        <taxon>Embryophyta</taxon>
        <taxon>Tracheophyta</taxon>
        <taxon>Spermatophyta</taxon>
        <taxon>Magnoliopsida</taxon>
        <taxon>eudicotyledons</taxon>
        <taxon>Gunneridae</taxon>
        <taxon>Pentapetalae</taxon>
        <taxon>rosids</taxon>
        <taxon>fabids</taxon>
        <taxon>Rosales</taxon>
        <taxon>Rosaceae</taxon>
        <taxon>Rosoideae</taxon>
        <taxon>Rosoideae incertae sedis</taxon>
        <taxon>Rosa</taxon>
    </lineage>
</organism>
<name>A0A2P6PXA6_ROSCH</name>
<accession>A0A2P6PXA6</accession>
<dbReference type="GO" id="GO:0032259">
    <property type="term" value="P:methylation"/>
    <property type="evidence" value="ECO:0007669"/>
    <property type="project" value="UniProtKB-KW"/>
</dbReference>
<dbReference type="InterPro" id="IPR001077">
    <property type="entry name" value="COMT_C"/>
</dbReference>
<evidence type="ECO:0000313" key="12">
    <source>
        <dbReference type="EMBL" id="PRQ26570.1"/>
    </source>
</evidence>
<evidence type="ECO:0000259" key="10">
    <source>
        <dbReference type="Pfam" id="PF00891"/>
    </source>
</evidence>
<feature type="region of interest" description="Disordered" evidence="9">
    <location>
        <begin position="1"/>
        <end position="25"/>
    </location>
</feature>
<dbReference type="SUPFAM" id="SSF46785">
    <property type="entry name" value="Winged helix' DNA-binding domain"/>
    <property type="match status" value="1"/>
</dbReference>